<keyword evidence="4" id="KW-1185">Reference proteome</keyword>
<evidence type="ECO:0000256" key="1">
    <source>
        <dbReference type="SAM" id="MobiDB-lite"/>
    </source>
</evidence>
<sequence length="116" mass="13053">MQPPVATLLLVLAVVTSSRPTARQRQRRCFLPSVLITITNQPENNKAASQQFRFWSPGSQAPPTFDGKRRGLVVVTIMVSPNDTESRESYFSPCQKKQADPDIEENSYRGKMDGKR</sequence>
<feature type="compositionally biased region" description="Basic and acidic residues" evidence="1">
    <location>
        <begin position="106"/>
        <end position="116"/>
    </location>
</feature>
<keyword evidence="2" id="KW-0732">Signal</keyword>
<name>A0AAV2FXS2_9ROSI</name>
<evidence type="ECO:0000313" key="3">
    <source>
        <dbReference type="EMBL" id="CAL1403129.1"/>
    </source>
</evidence>
<reference evidence="3 4" key="1">
    <citation type="submission" date="2024-04" db="EMBL/GenBank/DDBJ databases">
        <authorList>
            <person name="Fracassetti M."/>
        </authorList>
    </citation>
    <scope>NUCLEOTIDE SEQUENCE [LARGE SCALE GENOMIC DNA]</scope>
</reference>
<organism evidence="3 4">
    <name type="scientific">Linum trigynum</name>
    <dbReference type="NCBI Taxonomy" id="586398"/>
    <lineage>
        <taxon>Eukaryota</taxon>
        <taxon>Viridiplantae</taxon>
        <taxon>Streptophyta</taxon>
        <taxon>Embryophyta</taxon>
        <taxon>Tracheophyta</taxon>
        <taxon>Spermatophyta</taxon>
        <taxon>Magnoliopsida</taxon>
        <taxon>eudicotyledons</taxon>
        <taxon>Gunneridae</taxon>
        <taxon>Pentapetalae</taxon>
        <taxon>rosids</taxon>
        <taxon>fabids</taxon>
        <taxon>Malpighiales</taxon>
        <taxon>Linaceae</taxon>
        <taxon>Linum</taxon>
    </lineage>
</organism>
<proteinExistence type="predicted"/>
<feature type="signal peptide" evidence="2">
    <location>
        <begin position="1"/>
        <end position="18"/>
    </location>
</feature>
<feature type="region of interest" description="Disordered" evidence="1">
    <location>
        <begin position="83"/>
        <end position="116"/>
    </location>
</feature>
<dbReference type="Proteomes" id="UP001497516">
    <property type="component" value="Chromosome 7"/>
</dbReference>
<accession>A0AAV2FXS2</accession>
<dbReference type="EMBL" id="OZ034820">
    <property type="protein sequence ID" value="CAL1403129.1"/>
    <property type="molecule type" value="Genomic_DNA"/>
</dbReference>
<evidence type="ECO:0000313" key="4">
    <source>
        <dbReference type="Proteomes" id="UP001497516"/>
    </source>
</evidence>
<evidence type="ECO:0008006" key="5">
    <source>
        <dbReference type="Google" id="ProtNLM"/>
    </source>
</evidence>
<evidence type="ECO:0000256" key="2">
    <source>
        <dbReference type="SAM" id="SignalP"/>
    </source>
</evidence>
<dbReference type="AlphaFoldDB" id="A0AAV2FXS2"/>
<protein>
    <recommendedName>
        <fullName evidence="5">Secreted protein</fullName>
    </recommendedName>
</protein>
<gene>
    <name evidence="3" type="ORF">LTRI10_LOCUS43082</name>
</gene>
<feature type="chain" id="PRO_5043740964" description="Secreted protein" evidence="2">
    <location>
        <begin position="19"/>
        <end position="116"/>
    </location>
</feature>